<organism evidence="1 2">
    <name type="scientific">Albimonas pacifica</name>
    <dbReference type="NCBI Taxonomy" id="1114924"/>
    <lineage>
        <taxon>Bacteria</taxon>
        <taxon>Pseudomonadati</taxon>
        <taxon>Pseudomonadota</taxon>
        <taxon>Alphaproteobacteria</taxon>
        <taxon>Rhodobacterales</taxon>
        <taxon>Paracoccaceae</taxon>
        <taxon>Albimonas</taxon>
    </lineage>
</organism>
<accession>A0A1I3GLR3</accession>
<dbReference type="InterPro" id="IPR019056">
    <property type="entry name" value="Phage_TAC_6"/>
</dbReference>
<dbReference type="RefSeq" id="WP_092860059.1">
    <property type="nucleotide sequence ID" value="NZ_FOQH01000005.1"/>
</dbReference>
<proteinExistence type="predicted"/>
<dbReference type="OrthoDB" id="7582980at2"/>
<protein>
    <recommendedName>
        <fullName evidence="3">Phage tail assembly chaperone protein, TAC</fullName>
    </recommendedName>
</protein>
<reference evidence="1 2" key="1">
    <citation type="submission" date="2016-10" db="EMBL/GenBank/DDBJ databases">
        <authorList>
            <person name="de Groot N.N."/>
        </authorList>
    </citation>
    <scope>NUCLEOTIDE SEQUENCE [LARGE SCALE GENOMIC DNA]</scope>
    <source>
        <strain evidence="1 2">CGMCC 1.11030</strain>
    </source>
</reference>
<dbReference type="AlphaFoldDB" id="A0A1I3GLR3"/>
<name>A0A1I3GLR3_9RHOB</name>
<dbReference type="InterPro" id="IPR011739">
    <property type="entry name" value="GTA_rcc01693"/>
</dbReference>
<dbReference type="NCBIfam" id="TIGR02216">
    <property type="entry name" value="phage_TIGR02216"/>
    <property type="match status" value="1"/>
</dbReference>
<dbReference type="Pfam" id="PF09550">
    <property type="entry name" value="Phage_TAC_6"/>
    <property type="match status" value="1"/>
</dbReference>
<sequence>MDWPAMMRFGLGVLRMTPRDFWEMTPREFLAASEPYVGEGAAPMGRAELEALRARFPDVTREADG</sequence>
<evidence type="ECO:0000313" key="2">
    <source>
        <dbReference type="Proteomes" id="UP000199377"/>
    </source>
</evidence>
<gene>
    <name evidence="1" type="ORF">SAMN05216258_105229</name>
</gene>
<keyword evidence="2" id="KW-1185">Reference proteome</keyword>
<evidence type="ECO:0000313" key="1">
    <source>
        <dbReference type="EMBL" id="SFI24360.1"/>
    </source>
</evidence>
<dbReference type="STRING" id="1114924.SAMN05216258_105229"/>
<evidence type="ECO:0008006" key="3">
    <source>
        <dbReference type="Google" id="ProtNLM"/>
    </source>
</evidence>
<dbReference type="EMBL" id="FOQH01000005">
    <property type="protein sequence ID" value="SFI24360.1"/>
    <property type="molecule type" value="Genomic_DNA"/>
</dbReference>
<dbReference type="Proteomes" id="UP000199377">
    <property type="component" value="Unassembled WGS sequence"/>
</dbReference>